<dbReference type="Pfam" id="PF00512">
    <property type="entry name" value="HisKA"/>
    <property type="match status" value="1"/>
</dbReference>
<keyword evidence="6 15" id="KW-0812">Transmembrane</keyword>
<dbReference type="PROSITE" id="PS50112">
    <property type="entry name" value="PAS"/>
    <property type="match status" value="6"/>
</dbReference>
<keyword evidence="21" id="KW-1185">Reference proteome</keyword>
<evidence type="ECO:0000256" key="3">
    <source>
        <dbReference type="ARBA" id="ARBA00012438"/>
    </source>
</evidence>
<dbReference type="InterPro" id="IPR004358">
    <property type="entry name" value="Sig_transdc_His_kin-like_C"/>
</dbReference>
<dbReference type="Gene3D" id="3.40.50.2300">
    <property type="match status" value="1"/>
</dbReference>
<reference evidence="20 21" key="1">
    <citation type="submission" date="2024-09" db="EMBL/GenBank/DDBJ databases">
        <title>Floridaenema gen nov. (Aerosakkonemataceae, Aerosakkonematales ord. nov., Cyanobacteria) from benthic tropical and subtropical fresh waters, with the description of four new species.</title>
        <authorList>
            <person name="Moretto J.A."/>
            <person name="Berthold D.E."/>
            <person name="Lefler F.W."/>
            <person name="Huang I.-S."/>
            <person name="Laughinghouse H. IV."/>
        </authorList>
    </citation>
    <scope>NUCLEOTIDE SEQUENCE [LARGE SCALE GENOMIC DNA]</scope>
    <source>
        <strain evidence="20 21">BLCC-F46</strain>
    </source>
</reference>
<evidence type="ECO:0000259" key="16">
    <source>
        <dbReference type="PROSITE" id="PS50109"/>
    </source>
</evidence>
<dbReference type="SMART" id="SM00387">
    <property type="entry name" value="HATPase_c"/>
    <property type="match status" value="1"/>
</dbReference>
<dbReference type="SUPFAM" id="SSF55874">
    <property type="entry name" value="ATPase domain of HSP90 chaperone/DNA topoisomerase II/histidine kinase"/>
    <property type="match status" value="1"/>
</dbReference>
<evidence type="ECO:0000256" key="14">
    <source>
        <dbReference type="SAM" id="Coils"/>
    </source>
</evidence>
<dbReference type="InterPro" id="IPR036890">
    <property type="entry name" value="HATPase_C_sf"/>
</dbReference>
<evidence type="ECO:0000256" key="8">
    <source>
        <dbReference type="ARBA" id="ARBA00022777"/>
    </source>
</evidence>
<feature type="domain" description="PAC" evidence="19">
    <location>
        <begin position="664"/>
        <end position="716"/>
    </location>
</feature>
<evidence type="ECO:0000256" key="11">
    <source>
        <dbReference type="ARBA" id="ARBA00023012"/>
    </source>
</evidence>
<evidence type="ECO:0000256" key="13">
    <source>
        <dbReference type="PROSITE-ProRule" id="PRU00169"/>
    </source>
</evidence>
<keyword evidence="12 15" id="KW-0472">Membrane</keyword>
<dbReference type="Gene3D" id="1.10.287.130">
    <property type="match status" value="1"/>
</dbReference>
<evidence type="ECO:0000256" key="7">
    <source>
        <dbReference type="ARBA" id="ARBA00022741"/>
    </source>
</evidence>
<dbReference type="SMART" id="SM00448">
    <property type="entry name" value="REC"/>
    <property type="match status" value="1"/>
</dbReference>
<keyword evidence="10 15" id="KW-1133">Transmembrane helix</keyword>
<feature type="domain" description="PAC" evidence="19">
    <location>
        <begin position="212"/>
        <end position="264"/>
    </location>
</feature>
<dbReference type="PROSITE" id="PS50113">
    <property type="entry name" value="PAC"/>
    <property type="match status" value="7"/>
</dbReference>
<dbReference type="SMART" id="SM00086">
    <property type="entry name" value="PAC"/>
    <property type="match status" value="8"/>
</dbReference>
<protein>
    <recommendedName>
        <fullName evidence="3">histidine kinase</fullName>
        <ecNumber evidence="3">2.7.13.3</ecNumber>
    </recommendedName>
</protein>
<dbReference type="Pfam" id="PF02518">
    <property type="entry name" value="HATPase_c"/>
    <property type="match status" value="1"/>
</dbReference>
<dbReference type="CDD" id="cd16922">
    <property type="entry name" value="HATPase_EvgS-ArcB-TorS-like"/>
    <property type="match status" value="1"/>
</dbReference>
<gene>
    <name evidence="20" type="ORF">ACE1CC_03370</name>
</gene>
<dbReference type="InterPro" id="IPR003594">
    <property type="entry name" value="HATPase_dom"/>
</dbReference>
<sequence length="1744" mass="196915">MYSFISPLVEKVIVKNKPRQRWSYAIAIVAVAIGTILKLLLNPILEVKSPFLLYFATVMFSSLYGGWQAGILATILSALLSDYLFLNPTNTLLAGSFGQMLRLGIFISEGLLIAAIVSALKSTTQQLRLNQKTLAESEELYRSLVDVVQDYAIFMLDPHGYVISWNKGAERLKGYRADKIIGQHFSRFYPQEDLEQGLLESALQTAATTGSVQTEGWHIRKDGSRFWANVLITGLRDEAGNIKGFSNVTRDVTAIKQYEAERDRLIAELQLERSRLETILEQMPVGISIAEAPTGKLIFGNQEMERIYRHSFICAKNIQQYQQYKTFHPDGRPYQPEETVLARTITRGEVVKDQEIVILRGDGTCGTILANSTPLYNAQGQIEAGVVAFLDISERKQAQEQLANLNTILEERVQERTVQLEQARNDAQLTSNLLNGIIEGTNDLIAAVDIEFRFTAFNTAYKQEFTKVFGREPELGMNILDAVAHLPNEQAKVRESWGRALQGDNYTIIQAFDTINSERYYYEINFSSIKDTNNQLIGTSQIVRNVSDRIRNEAQILNLNQELEQKVIERTQALETEIQERIKIEANLRESEERFRTLADNISQFAWMADDKGWLFWYNRRWFDYTGTTLEEMQGWGWQKVHHPDHLQRVVDSFTHSLNTGEAWEDTFPLRNKEGEFRWFLSRALPIRDKQGNIVRWFGTNTDIQDIKEVQDALREKNAILNAINTSTPTLIYAKDREGNFIFANPAHLAILGKSEAEVLGKNPSDYLSNPEQVEQLKANDRLVIESGEILVYEETVDLSVGRRTYLSTKSPYRDQKGKIIGLIGISIDISDRKQAEIELQQSNAILNAINTTTPMMIYAKNLAGQMLIANPAVLTALVKSETEVIGKTDAEFLPDRQQAEYIMANDRRVMETGEVQTYEETLDFHIGKRTYLSTKLPYRDKDGSIIGLIGISTDISDRKQFEENLAAKNREITNILDSITDGFASLDRDWRYTYVNPKAEEILGKQQSELLGNNVWEIFPEAVGLPGYNYCYQAVNEQVTIEYEEFHPFLNKWLNVRLYPSVDGLTLYFQDITKRKQAEIALRLSEAKFRQLADANVVGIMVANYKGEITEANDAFLQMLGYVRSDLEAGEVSWRKISPIEYLPLDEQKWQELQQTGKVYFEKEYLHKNGSRIPVLIAAAKLEGGEDAAICMIVDLTERQQAENALRQSEQRFRNLADSMPQIVWTANPDGIVDYYNQRVYEFSGFSQQADGTWQWQPVLHPEDEQRTVEAWLQALKTGEIYECEHKIRRVDGEFRWYLSRGIPVKDEQGRVIKWYGTATDIHAQKQYQAEREELLRREQAARTEAESASRLKDEFLATLSHELRTPMNAMLGWTTMLRTRHLNEATVARALETIERNTKTLNQLIEDILDVSRIIRGKVRLTLQPLELVPAIEQAIETIQPTATVKDIQVVLESVNTTSVMVKADSSRLQQIIWNLLSNAIKFTPNGGSVLIKLSAVMAQEREKFSPFPVLNSHFAKIQVIDTGIGIAPEFLPFVFDRFRQADGSITRSHGGLGLGLAIVRHLVELHGGTVQVSSPGVGQGATFTVNLPLVIHSNSPGKQADRTEDGIASSSDSSLLKDLQVLVVDDEPDVRDLVSVILEDRGAKVTTVGSAQEALTVLVKKSPPDIIVSDIGMPEGDGYSLIRQIRKLPPEAGGQIPAIALTAYASSEDSNRALSAGFNRHLPKPVDPTELTIAIANIVRG</sequence>
<dbReference type="CDD" id="cd17580">
    <property type="entry name" value="REC_2_DhkD-like"/>
    <property type="match status" value="1"/>
</dbReference>
<dbReference type="PANTHER" id="PTHR43547">
    <property type="entry name" value="TWO-COMPONENT HISTIDINE KINASE"/>
    <property type="match status" value="1"/>
</dbReference>
<keyword evidence="8" id="KW-0418">Kinase</keyword>
<feature type="domain" description="PAC" evidence="19">
    <location>
        <begin position="786"/>
        <end position="842"/>
    </location>
</feature>
<evidence type="ECO:0000259" key="19">
    <source>
        <dbReference type="PROSITE" id="PS50113"/>
    </source>
</evidence>
<feature type="domain" description="PAC" evidence="19">
    <location>
        <begin position="917"/>
        <end position="968"/>
    </location>
</feature>
<evidence type="ECO:0000256" key="10">
    <source>
        <dbReference type="ARBA" id="ARBA00022989"/>
    </source>
</evidence>
<feature type="domain" description="Response regulatory" evidence="17">
    <location>
        <begin position="1623"/>
        <end position="1742"/>
    </location>
</feature>
<evidence type="ECO:0000256" key="5">
    <source>
        <dbReference type="ARBA" id="ARBA00022679"/>
    </source>
</evidence>
<comment type="subcellular location">
    <subcellularLocation>
        <location evidence="2">Membrane</location>
        <topology evidence="2">Multi-pass membrane protein</topology>
    </subcellularLocation>
</comment>
<keyword evidence="9" id="KW-0067">ATP-binding</keyword>
<dbReference type="Gene3D" id="3.30.565.10">
    <property type="entry name" value="Histidine kinase-like ATPase, C-terminal domain"/>
    <property type="match status" value="1"/>
</dbReference>
<dbReference type="InterPro" id="IPR001789">
    <property type="entry name" value="Sig_transdc_resp-reg_receiver"/>
</dbReference>
<dbReference type="InterPro" id="IPR003661">
    <property type="entry name" value="HisK_dim/P_dom"/>
</dbReference>
<dbReference type="PRINTS" id="PR00344">
    <property type="entry name" value="BCTRLSENSOR"/>
</dbReference>
<keyword evidence="11" id="KW-0902">Two-component regulatory system</keyword>
<feature type="coiled-coil region" evidence="14">
    <location>
        <begin position="1326"/>
        <end position="1353"/>
    </location>
</feature>
<dbReference type="Pfam" id="PF13188">
    <property type="entry name" value="PAS_8"/>
    <property type="match status" value="1"/>
</dbReference>
<evidence type="ECO:0000256" key="12">
    <source>
        <dbReference type="ARBA" id="ARBA00023136"/>
    </source>
</evidence>
<keyword evidence="4 13" id="KW-0597">Phosphoprotein</keyword>
<feature type="domain" description="PAS" evidence="18">
    <location>
        <begin position="969"/>
        <end position="1020"/>
    </location>
</feature>
<proteinExistence type="predicted"/>
<feature type="domain" description="PAS" evidence="18">
    <location>
        <begin position="137"/>
        <end position="192"/>
    </location>
</feature>
<evidence type="ECO:0000313" key="21">
    <source>
        <dbReference type="Proteomes" id="UP001576774"/>
    </source>
</evidence>
<dbReference type="InterPro" id="IPR013656">
    <property type="entry name" value="PAS_4"/>
</dbReference>
<keyword evidence="5" id="KW-0808">Transferase</keyword>
<dbReference type="EC" id="2.7.13.3" evidence="3"/>
<evidence type="ECO:0000259" key="18">
    <source>
        <dbReference type="PROSITE" id="PS50112"/>
    </source>
</evidence>
<dbReference type="PROSITE" id="PS50110">
    <property type="entry name" value="RESPONSE_REGULATORY"/>
    <property type="match status" value="1"/>
</dbReference>
<dbReference type="SUPFAM" id="SSF52172">
    <property type="entry name" value="CheY-like"/>
    <property type="match status" value="1"/>
</dbReference>
<dbReference type="NCBIfam" id="TIGR00229">
    <property type="entry name" value="sensory_box"/>
    <property type="match status" value="9"/>
</dbReference>
<evidence type="ECO:0000256" key="15">
    <source>
        <dbReference type="SAM" id="Phobius"/>
    </source>
</evidence>
<feature type="transmembrane region" description="Helical" evidence="15">
    <location>
        <begin position="101"/>
        <end position="120"/>
    </location>
</feature>
<dbReference type="Pfam" id="PF08448">
    <property type="entry name" value="PAS_4"/>
    <property type="match status" value="4"/>
</dbReference>
<feature type="domain" description="PAC" evidence="19">
    <location>
        <begin position="1160"/>
        <end position="1209"/>
    </location>
</feature>
<dbReference type="Pfam" id="PF13426">
    <property type="entry name" value="PAS_9"/>
    <property type="match status" value="2"/>
</dbReference>
<feature type="coiled-coil region" evidence="14">
    <location>
        <begin position="255"/>
        <end position="282"/>
    </location>
</feature>
<evidence type="ECO:0000313" key="20">
    <source>
        <dbReference type="EMBL" id="MFB2875914.1"/>
    </source>
</evidence>
<dbReference type="SUPFAM" id="SSF55785">
    <property type="entry name" value="PYP-like sensor domain (PAS domain)"/>
    <property type="match status" value="9"/>
</dbReference>
<evidence type="ECO:0000256" key="9">
    <source>
        <dbReference type="ARBA" id="ARBA00022840"/>
    </source>
</evidence>
<comment type="catalytic activity">
    <reaction evidence="1">
        <text>ATP + protein L-histidine = ADP + protein N-phospho-L-histidine.</text>
        <dbReference type="EC" id="2.7.13.3"/>
    </reaction>
</comment>
<comment type="caution">
    <text evidence="20">The sequence shown here is derived from an EMBL/GenBank/DDBJ whole genome shotgun (WGS) entry which is preliminary data.</text>
</comment>
<evidence type="ECO:0000256" key="1">
    <source>
        <dbReference type="ARBA" id="ARBA00000085"/>
    </source>
</evidence>
<feature type="transmembrane region" description="Helical" evidence="15">
    <location>
        <begin position="53"/>
        <end position="80"/>
    </location>
</feature>
<feature type="domain" description="Histidine kinase" evidence="16">
    <location>
        <begin position="1360"/>
        <end position="1594"/>
    </location>
</feature>
<dbReference type="Pfam" id="PF13493">
    <property type="entry name" value="DUF4118"/>
    <property type="match status" value="1"/>
</dbReference>
<feature type="domain" description="PAS" evidence="18">
    <location>
        <begin position="1086"/>
        <end position="1128"/>
    </location>
</feature>
<dbReference type="InterPro" id="IPR038318">
    <property type="entry name" value="KdpD_sf"/>
</dbReference>
<evidence type="ECO:0000256" key="2">
    <source>
        <dbReference type="ARBA" id="ARBA00004141"/>
    </source>
</evidence>
<accession>A0ABV4WZG9</accession>
<feature type="transmembrane region" description="Helical" evidence="15">
    <location>
        <begin position="21"/>
        <end position="41"/>
    </location>
</feature>
<dbReference type="CDD" id="cd00082">
    <property type="entry name" value="HisKA"/>
    <property type="match status" value="1"/>
</dbReference>
<dbReference type="InterPro" id="IPR035965">
    <property type="entry name" value="PAS-like_dom_sf"/>
</dbReference>
<dbReference type="InterPro" id="IPR001610">
    <property type="entry name" value="PAC"/>
</dbReference>
<name>A0ABV4WZG9_9CYAN</name>
<dbReference type="Gene3D" id="3.30.450.20">
    <property type="entry name" value="PAS domain"/>
    <property type="match status" value="9"/>
</dbReference>
<feature type="modified residue" description="4-aspartylphosphate" evidence="13">
    <location>
        <position position="1673"/>
    </location>
</feature>
<dbReference type="InterPro" id="IPR005467">
    <property type="entry name" value="His_kinase_dom"/>
</dbReference>
<dbReference type="CDD" id="cd00130">
    <property type="entry name" value="PAS"/>
    <property type="match status" value="7"/>
</dbReference>
<feature type="domain" description="PAS" evidence="18">
    <location>
        <begin position="716"/>
        <end position="788"/>
    </location>
</feature>
<keyword evidence="7" id="KW-0547">Nucleotide-binding</keyword>
<feature type="coiled-coil region" evidence="14">
    <location>
        <begin position="395"/>
        <end position="426"/>
    </location>
</feature>
<feature type="domain" description="PAC" evidence="19">
    <location>
        <begin position="352"/>
        <end position="404"/>
    </location>
</feature>
<dbReference type="InterPro" id="IPR000014">
    <property type="entry name" value="PAS"/>
</dbReference>
<dbReference type="SMART" id="SM00091">
    <property type="entry name" value="PAS"/>
    <property type="match status" value="9"/>
</dbReference>
<dbReference type="InterPro" id="IPR000700">
    <property type="entry name" value="PAS-assoc_C"/>
</dbReference>
<dbReference type="Pfam" id="PF08447">
    <property type="entry name" value="PAS_3"/>
    <property type="match status" value="2"/>
</dbReference>
<dbReference type="PANTHER" id="PTHR43547:SF2">
    <property type="entry name" value="HYBRID SIGNAL TRANSDUCTION HISTIDINE KINASE C"/>
    <property type="match status" value="1"/>
</dbReference>
<dbReference type="Gene3D" id="1.20.120.620">
    <property type="entry name" value="Backbone structure of the membrane domain of e. Coli histidine kinase receptor kdpd"/>
    <property type="match status" value="1"/>
</dbReference>
<feature type="coiled-coil region" evidence="14">
    <location>
        <begin position="560"/>
        <end position="594"/>
    </location>
</feature>
<feature type="domain" description="PAS" evidence="18">
    <location>
        <begin position="1210"/>
        <end position="1280"/>
    </location>
</feature>
<dbReference type="SUPFAM" id="SSF47384">
    <property type="entry name" value="Homodimeric domain of signal transducing histidine kinase"/>
    <property type="match status" value="1"/>
</dbReference>
<dbReference type="PROSITE" id="PS50109">
    <property type="entry name" value="HIS_KIN"/>
    <property type="match status" value="1"/>
</dbReference>
<dbReference type="InterPro" id="IPR025201">
    <property type="entry name" value="KdpD_TM"/>
</dbReference>
<dbReference type="EMBL" id="JBHFNQ010000028">
    <property type="protein sequence ID" value="MFB2875914.1"/>
    <property type="molecule type" value="Genomic_DNA"/>
</dbReference>
<organism evidence="20 21">
    <name type="scientific">Floridaenema aerugineum BLCC-F46</name>
    <dbReference type="NCBI Taxonomy" id="3153654"/>
    <lineage>
        <taxon>Bacteria</taxon>
        <taxon>Bacillati</taxon>
        <taxon>Cyanobacteriota</taxon>
        <taxon>Cyanophyceae</taxon>
        <taxon>Oscillatoriophycideae</taxon>
        <taxon>Aerosakkonematales</taxon>
        <taxon>Aerosakkonemataceae</taxon>
        <taxon>Floridanema</taxon>
        <taxon>Floridanema aerugineum</taxon>
    </lineage>
</organism>
<dbReference type="RefSeq" id="WP_413269062.1">
    <property type="nucleotide sequence ID" value="NZ_JBHFNQ010000028.1"/>
</dbReference>
<evidence type="ECO:0000259" key="17">
    <source>
        <dbReference type="PROSITE" id="PS50110"/>
    </source>
</evidence>
<evidence type="ECO:0000256" key="4">
    <source>
        <dbReference type="ARBA" id="ARBA00022553"/>
    </source>
</evidence>
<keyword evidence="14" id="KW-0175">Coiled coil</keyword>
<dbReference type="Pfam" id="PF00072">
    <property type="entry name" value="Response_reg"/>
    <property type="match status" value="1"/>
</dbReference>
<dbReference type="InterPro" id="IPR011006">
    <property type="entry name" value="CheY-like_superfamily"/>
</dbReference>
<dbReference type="InterPro" id="IPR013655">
    <property type="entry name" value="PAS_fold_3"/>
</dbReference>
<dbReference type="InterPro" id="IPR036097">
    <property type="entry name" value="HisK_dim/P_sf"/>
</dbReference>
<dbReference type="SMART" id="SM00388">
    <property type="entry name" value="HisKA"/>
    <property type="match status" value="1"/>
</dbReference>
<feature type="domain" description="PAS" evidence="18">
    <location>
        <begin position="591"/>
        <end position="661"/>
    </location>
</feature>
<feature type="domain" description="PAC" evidence="19">
    <location>
        <begin position="1283"/>
        <end position="1335"/>
    </location>
</feature>
<dbReference type="Proteomes" id="UP001576774">
    <property type="component" value="Unassembled WGS sequence"/>
</dbReference>
<evidence type="ECO:0000256" key="6">
    <source>
        <dbReference type="ARBA" id="ARBA00022692"/>
    </source>
</evidence>